<organism evidence="2">
    <name type="scientific">Picea sitchensis</name>
    <name type="common">Sitka spruce</name>
    <name type="synonym">Pinus sitchensis</name>
    <dbReference type="NCBI Taxonomy" id="3332"/>
    <lineage>
        <taxon>Eukaryota</taxon>
        <taxon>Viridiplantae</taxon>
        <taxon>Streptophyta</taxon>
        <taxon>Embryophyta</taxon>
        <taxon>Tracheophyta</taxon>
        <taxon>Spermatophyta</taxon>
        <taxon>Pinopsida</taxon>
        <taxon>Pinidae</taxon>
        <taxon>Conifers I</taxon>
        <taxon>Pinales</taxon>
        <taxon>Pinaceae</taxon>
        <taxon>Picea</taxon>
    </lineage>
</organism>
<sequence>MIYHFKLMNHFTSRNPLNLPYYFHRSLSKMAHQVKAKPNKVAGRLSHHGLIKLLVYELLQRRSKEWNYFLFWNDFQTDVQPEGKKSPSSKKSSTPRSGKRRRRAISPVPVNQPSPSSKPNKTKKKLNFSSETEKAEEPPMNKRILNLPYTDSEDEEHQVETEHEEHQIETGHEDAVYVDVFTTKYEDLPSPTPKEEQELQVVDASSSKKVKQSKSK</sequence>
<feature type="compositionally biased region" description="Low complexity" evidence="1">
    <location>
        <begin position="106"/>
        <end position="119"/>
    </location>
</feature>
<accession>B8LRC9</accession>
<feature type="region of interest" description="Disordered" evidence="1">
    <location>
        <begin position="187"/>
        <end position="216"/>
    </location>
</feature>
<dbReference type="AlphaFoldDB" id="B8LRC9"/>
<feature type="region of interest" description="Disordered" evidence="1">
    <location>
        <begin position="79"/>
        <end position="173"/>
    </location>
</feature>
<protein>
    <submittedName>
        <fullName evidence="2">Uncharacterized protein</fullName>
    </submittedName>
</protein>
<feature type="compositionally biased region" description="Basic and acidic residues" evidence="1">
    <location>
        <begin position="158"/>
        <end position="173"/>
    </location>
</feature>
<dbReference type="EMBL" id="EF678454">
    <property type="protein sequence ID" value="ABR18209.1"/>
    <property type="molecule type" value="mRNA"/>
</dbReference>
<name>B8LRC9_PICSI</name>
<reference evidence="2" key="1">
    <citation type="submission" date="2007-06" db="EMBL/GenBank/DDBJ databases">
        <title>Full length cDNA sequences from Sitka Spruce (Picea sitchensis).</title>
        <authorList>
            <person name="Ralph S.G."/>
            <person name="Chun H.E."/>
            <person name="Liao N."/>
            <person name="Ali J."/>
            <person name="Reid K."/>
            <person name="Kolosova N."/>
            <person name="Cooper N."/>
            <person name="Cullis C."/>
            <person name="Jancsik S."/>
            <person name="Moore R."/>
            <person name="Mayo M."/>
            <person name="Wagner S."/>
            <person name="Holt R.A."/>
            <person name="Jones S.J.M."/>
            <person name="Marra M.A."/>
            <person name="Ritland C.E."/>
            <person name="Ritland K."/>
            <person name="Bohlmann J."/>
        </authorList>
    </citation>
    <scope>NUCLEOTIDE SEQUENCE</scope>
    <source>
        <tissue evidence="2">Bark</tissue>
    </source>
</reference>
<evidence type="ECO:0000313" key="2">
    <source>
        <dbReference type="EMBL" id="ABR18209.1"/>
    </source>
</evidence>
<dbReference type="OMA" id="HEEHQIE"/>
<evidence type="ECO:0000256" key="1">
    <source>
        <dbReference type="SAM" id="MobiDB-lite"/>
    </source>
</evidence>
<feature type="compositionally biased region" description="Basic and acidic residues" evidence="1">
    <location>
        <begin position="131"/>
        <end position="140"/>
    </location>
</feature>
<proteinExistence type="evidence at transcript level"/>